<evidence type="ECO:0000313" key="3">
    <source>
        <dbReference type="Proteomes" id="UP000613580"/>
    </source>
</evidence>
<evidence type="ECO:0000259" key="1">
    <source>
        <dbReference type="Pfam" id="PF12937"/>
    </source>
</evidence>
<comment type="caution">
    <text evidence="2">The sequence shown here is derived from an EMBL/GenBank/DDBJ whole genome shotgun (WGS) entry which is preliminary data.</text>
</comment>
<dbReference type="OrthoDB" id="2269034at2759"/>
<proteinExistence type="predicted"/>
<sequence>MGTSSTAQLRAHLDEVRSHIRKDVQNLAELEAYQAAVHDELIRVASFPILSLPAEITSAIFVHCLPNQDEPTDADSDVVQLVLLHVCKTWARIALDTPQLWSFLRINVDLIPPGWVMDLIVGAWFRRRLIELDLSGTLQKFMQPLVKNAPKVSALTLRSRAVDVQDLVAAQLDFQQLHELSISRQHFEDGATVDLNALIARAPKLGVLHIDGIPPSAFAAAQHQLTDLRCYCYTPLQVLEVVRQFPNLLRLDARVAIVDQSDDDDDADYEVVTHPNLTHLRLDDADTLCYLTLPCLQALETIELPAEALSALLERSESPPLRQLRMYPDPASEDFISVFLTLAHLASLDLRFPSTEFTRLFFKQLSVDTHFLRALRDLRLEWHESVPSQIGLVFAVDLIGPAVVKRNALQDVQPLESLKLVARVQSPWTSFRIHEEMLATYRELKREGVDVYLGTTSESYV</sequence>
<protein>
    <recommendedName>
        <fullName evidence="1">F-box domain-containing protein</fullName>
    </recommendedName>
</protein>
<dbReference type="SUPFAM" id="SSF52047">
    <property type="entry name" value="RNI-like"/>
    <property type="match status" value="1"/>
</dbReference>
<dbReference type="Pfam" id="PF12937">
    <property type="entry name" value="F-box-like"/>
    <property type="match status" value="1"/>
</dbReference>
<dbReference type="InterPro" id="IPR032675">
    <property type="entry name" value="LRR_dom_sf"/>
</dbReference>
<organism evidence="2 3">
    <name type="scientific">Mycena chlorophos</name>
    <name type="common">Agaric fungus</name>
    <name type="synonym">Agaricus chlorophos</name>
    <dbReference type="NCBI Taxonomy" id="658473"/>
    <lineage>
        <taxon>Eukaryota</taxon>
        <taxon>Fungi</taxon>
        <taxon>Dikarya</taxon>
        <taxon>Basidiomycota</taxon>
        <taxon>Agaricomycotina</taxon>
        <taxon>Agaricomycetes</taxon>
        <taxon>Agaricomycetidae</taxon>
        <taxon>Agaricales</taxon>
        <taxon>Marasmiineae</taxon>
        <taxon>Mycenaceae</taxon>
        <taxon>Mycena</taxon>
    </lineage>
</organism>
<name>A0A8H6S8C6_MYCCL</name>
<dbReference type="EMBL" id="JACAZE010000019">
    <property type="protein sequence ID" value="KAF7294188.1"/>
    <property type="molecule type" value="Genomic_DNA"/>
</dbReference>
<dbReference type="AlphaFoldDB" id="A0A8H6S8C6"/>
<reference evidence="2" key="1">
    <citation type="submission" date="2020-05" db="EMBL/GenBank/DDBJ databases">
        <title>Mycena genomes resolve the evolution of fungal bioluminescence.</title>
        <authorList>
            <person name="Tsai I.J."/>
        </authorList>
    </citation>
    <scope>NUCLEOTIDE SEQUENCE</scope>
    <source>
        <strain evidence="2">110903Hualien_Pintung</strain>
    </source>
</reference>
<dbReference type="Gene3D" id="1.20.1280.50">
    <property type="match status" value="1"/>
</dbReference>
<evidence type="ECO:0000313" key="2">
    <source>
        <dbReference type="EMBL" id="KAF7294188.1"/>
    </source>
</evidence>
<keyword evidence="3" id="KW-1185">Reference proteome</keyword>
<dbReference type="Gene3D" id="3.80.10.10">
    <property type="entry name" value="Ribonuclease Inhibitor"/>
    <property type="match status" value="1"/>
</dbReference>
<accession>A0A8H6S8C6</accession>
<dbReference type="Proteomes" id="UP000613580">
    <property type="component" value="Unassembled WGS sequence"/>
</dbReference>
<dbReference type="InterPro" id="IPR001810">
    <property type="entry name" value="F-box_dom"/>
</dbReference>
<feature type="domain" description="F-box" evidence="1">
    <location>
        <begin position="49"/>
        <end position="104"/>
    </location>
</feature>
<gene>
    <name evidence="2" type="ORF">HMN09_01147200</name>
</gene>